<proteinExistence type="predicted"/>
<keyword evidence="2" id="KW-1185">Reference proteome</keyword>
<gene>
    <name evidence="1" type="ORF">CB4_02819</name>
</gene>
<accession>A0A0U4NIQ9</accession>
<name>A0A0U4NIQ9_9BACL</name>
<organism evidence="1 2">
    <name type="scientific">Aneurinibacillus soli</name>
    <dbReference type="NCBI Taxonomy" id="1500254"/>
    <lineage>
        <taxon>Bacteria</taxon>
        <taxon>Bacillati</taxon>
        <taxon>Bacillota</taxon>
        <taxon>Bacilli</taxon>
        <taxon>Bacillales</taxon>
        <taxon>Paenibacillaceae</taxon>
        <taxon>Aneurinibacillus group</taxon>
        <taxon>Aneurinibacillus</taxon>
    </lineage>
</organism>
<evidence type="ECO:0000313" key="1">
    <source>
        <dbReference type="EMBL" id="BAU28644.1"/>
    </source>
</evidence>
<dbReference type="KEGG" id="asoc:CB4_02819"/>
<reference evidence="1 2" key="1">
    <citation type="submission" date="2015-12" db="EMBL/GenBank/DDBJ databases">
        <title>Genome sequence of Aneurinibacillus soli.</title>
        <authorList>
            <person name="Lee J.S."/>
            <person name="Lee K.C."/>
            <person name="Kim K.K."/>
            <person name="Lee B.W."/>
        </authorList>
    </citation>
    <scope>NUCLEOTIDE SEQUENCE [LARGE SCALE GENOMIC DNA]</scope>
    <source>
        <strain evidence="1 2">CB4</strain>
    </source>
</reference>
<protein>
    <submittedName>
        <fullName evidence="1">Uncharacterized protein</fullName>
    </submittedName>
</protein>
<sequence length="54" mass="6533">MKFRLDLDFGILLNAYPFMKIEIIASDFFHLNIEKVEFLQIPTYEETKVSYERD</sequence>
<dbReference type="EMBL" id="AP017312">
    <property type="protein sequence ID" value="BAU28644.1"/>
    <property type="molecule type" value="Genomic_DNA"/>
</dbReference>
<dbReference type="Proteomes" id="UP000217696">
    <property type="component" value="Chromosome"/>
</dbReference>
<dbReference type="AlphaFoldDB" id="A0A0U4NIQ9"/>
<evidence type="ECO:0000313" key="2">
    <source>
        <dbReference type="Proteomes" id="UP000217696"/>
    </source>
</evidence>